<sequence length="78" mass="8789">MLHVYVEPVPKGRWGPIDGYTVEFQDGTKVTPEIYRSETLAVGEIKLRGYLPLIAKVRITDKAVTEHWQAAEQPLPQG</sequence>
<organism evidence="1 2">
    <name type="scientific">Paraburkholderia largidicola</name>
    <dbReference type="NCBI Taxonomy" id="3014751"/>
    <lineage>
        <taxon>Bacteria</taxon>
        <taxon>Pseudomonadati</taxon>
        <taxon>Pseudomonadota</taxon>
        <taxon>Betaproteobacteria</taxon>
        <taxon>Burkholderiales</taxon>
        <taxon>Burkholderiaceae</taxon>
        <taxon>Paraburkholderia</taxon>
    </lineage>
</organism>
<gene>
    <name evidence="1" type="ORF">PPGU16_40610</name>
</gene>
<dbReference type="KEGG" id="plad:PPGU16_40610"/>
<dbReference type="Proteomes" id="UP000510888">
    <property type="component" value="Chromosome 2"/>
</dbReference>
<dbReference type="RefSeq" id="WP_180724617.1">
    <property type="nucleotide sequence ID" value="NZ_AP023175.1"/>
</dbReference>
<dbReference type="AlphaFoldDB" id="A0A7I8BQM2"/>
<reference evidence="1 2" key="1">
    <citation type="journal article" date="2020" name="Genes (Basel)">
        <title>Genomic Comparison of Insect Gut Symbionts from Divergent Burkholderia Subclades.</title>
        <authorList>
            <person name="Takeshita K."/>
            <person name="Kikuchi Y."/>
        </authorList>
    </citation>
    <scope>NUCLEOTIDE SEQUENCE [LARGE SCALE GENOMIC DNA]</scope>
    <source>
        <strain evidence="1 2">PGU16</strain>
    </source>
</reference>
<evidence type="ECO:0000313" key="1">
    <source>
        <dbReference type="EMBL" id="BCF90994.1"/>
    </source>
</evidence>
<name>A0A7I8BQM2_9BURK</name>
<keyword evidence="2" id="KW-1185">Reference proteome</keyword>
<accession>A0A7I8BQM2</accession>
<dbReference type="EMBL" id="AP023175">
    <property type="protein sequence ID" value="BCF90994.1"/>
    <property type="molecule type" value="Genomic_DNA"/>
</dbReference>
<protein>
    <submittedName>
        <fullName evidence="1">Uncharacterized protein</fullName>
    </submittedName>
</protein>
<proteinExistence type="predicted"/>
<evidence type="ECO:0000313" key="2">
    <source>
        <dbReference type="Proteomes" id="UP000510888"/>
    </source>
</evidence>